<keyword evidence="4" id="KW-1185">Reference proteome</keyword>
<evidence type="ECO:0000313" key="3">
    <source>
        <dbReference type="EMBL" id="KRL00063.1"/>
    </source>
</evidence>
<dbReference type="AlphaFoldDB" id="A0A0R1LWQ3"/>
<name>A0A0R1LWQ3_9LACO</name>
<dbReference type="Proteomes" id="UP000051621">
    <property type="component" value="Unassembled WGS sequence"/>
</dbReference>
<keyword evidence="1" id="KW-1133">Transmembrane helix</keyword>
<accession>A0A0R1LWQ3</accession>
<dbReference type="Gene3D" id="3.10.450.40">
    <property type="match status" value="2"/>
</dbReference>
<organism evidence="3 4">
    <name type="scientific">Liquorilactobacillus capillatus DSM 19910</name>
    <dbReference type="NCBI Taxonomy" id="1423731"/>
    <lineage>
        <taxon>Bacteria</taxon>
        <taxon>Bacillati</taxon>
        <taxon>Bacillota</taxon>
        <taxon>Bacilli</taxon>
        <taxon>Lactobacillales</taxon>
        <taxon>Lactobacillaceae</taxon>
        <taxon>Liquorilactobacillus</taxon>
    </lineage>
</organism>
<feature type="domain" description="Cell wall elongation regulator TseB-like" evidence="2">
    <location>
        <begin position="44"/>
        <end position="87"/>
    </location>
</feature>
<keyword evidence="1" id="KW-0812">Transmembrane</keyword>
<evidence type="ECO:0000313" key="4">
    <source>
        <dbReference type="Proteomes" id="UP000051621"/>
    </source>
</evidence>
<dbReference type="SUPFAM" id="SSF54403">
    <property type="entry name" value="Cystatin/monellin"/>
    <property type="match status" value="2"/>
</dbReference>
<dbReference type="OrthoDB" id="2242521at2"/>
<comment type="caution">
    <text evidence="3">The sequence shown here is derived from an EMBL/GenBank/DDBJ whole genome shotgun (WGS) entry which is preliminary data.</text>
</comment>
<protein>
    <recommendedName>
        <fullName evidence="2">Cell wall elongation regulator TseB-like domain-containing protein</fullName>
    </recommendedName>
</protein>
<proteinExistence type="predicted"/>
<dbReference type="EMBL" id="AZEF01000061">
    <property type="protein sequence ID" value="KRL00063.1"/>
    <property type="molecule type" value="Genomic_DNA"/>
</dbReference>
<reference evidence="3" key="1">
    <citation type="journal article" date="2015" name="Genome Announc.">
        <title>Expanding the biotechnology potential of lactobacilli through comparative genomics of 213 strains and associated genera.</title>
        <authorList>
            <person name="Sun Z."/>
            <person name="Harris H.M."/>
            <person name="McCann A."/>
            <person name="Guo C."/>
            <person name="Argimon S."/>
            <person name="Zhang W."/>
            <person name="Yang X."/>
            <person name="Jeffery I.B."/>
            <person name="Cooney J.C."/>
            <person name="Kagawa T.F."/>
            <person name="Liu W."/>
            <person name="Song Y."/>
            <person name="Salvetti E."/>
            <person name="Wrobel A."/>
            <person name="Rasinkangas P."/>
            <person name="Parkhill J."/>
            <person name="Rea M.C."/>
            <person name="O'Sullivan O."/>
            <person name="Ritari J."/>
            <person name="Douillard F.P."/>
            <person name="Paul Ross R."/>
            <person name="Yang R."/>
            <person name="Briner A.E."/>
            <person name="Felis G.E."/>
            <person name="de Vos W.M."/>
            <person name="Barrangou R."/>
            <person name="Klaenhammer T.R."/>
            <person name="Caufield P.W."/>
            <person name="Cui Y."/>
            <person name="Zhang H."/>
            <person name="O'Toole P.W."/>
        </authorList>
    </citation>
    <scope>NUCLEOTIDE SEQUENCE [LARGE SCALE GENOMIC DNA]</scope>
    <source>
        <strain evidence="3">DSM 19910</strain>
    </source>
</reference>
<dbReference type="STRING" id="1423731.FC81_GL000440"/>
<dbReference type="InterPro" id="IPR041401">
    <property type="entry name" value="TseB-like_dom"/>
</dbReference>
<gene>
    <name evidence="3" type="ORF">FC81_GL000440</name>
</gene>
<dbReference type="RefSeq" id="WP_057746552.1">
    <property type="nucleotide sequence ID" value="NZ_AZEF01000061.1"/>
</dbReference>
<dbReference type="Pfam" id="PF17881">
    <property type="entry name" value="TseB"/>
    <property type="match status" value="1"/>
</dbReference>
<keyword evidence="1" id="KW-0472">Membrane</keyword>
<sequence>MKRKNYGRSRLRKIMVFAMAVIIIFGTFIIYTQLTAPKKEARSEATTLARKYAKLKTVKNFYWYNRQRTYFTVTGQNTSGQDVYVVIAQKGGQINIYSHDKGIDEQKARTIVQRDQQPRKITKVAMGMWQKKPVWEVTYLNKYNNLCYDLISFKDGSLVKTIQNI</sequence>
<dbReference type="InterPro" id="IPR046350">
    <property type="entry name" value="Cystatin_sf"/>
</dbReference>
<feature type="transmembrane region" description="Helical" evidence="1">
    <location>
        <begin position="12"/>
        <end position="31"/>
    </location>
</feature>
<evidence type="ECO:0000259" key="2">
    <source>
        <dbReference type="Pfam" id="PF17881"/>
    </source>
</evidence>
<evidence type="ECO:0000256" key="1">
    <source>
        <dbReference type="SAM" id="Phobius"/>
    </source>
</evidence>
<dbReference type="PATRIC" id="fig|1423731.3.peg.454"/>